<protein>
    <submittedName>
        <fullName evidence="2">Uncharacterized protein</fullName>
    </submittedName>
</protein>
<comment type="caution">
    <text evidence="2">The sequence shown here is derived from an EMBL/GenBank/DDBJ whole genome shotgun (WGS) entry which is preliminary data.</text>
</comment>
<sequence>MSITGGAGEQPPAPRTVRRFSSVAERTAAATAELSSSSATTASSFVVVVDLSVRGSSRGAAPVGVAATWTDCTTTVAVDAAAAEAVAVAEAEVSLPKKLRNKLVTGERAEAGVLGSLVLPGVDVLPPPL</sequence>
<dbReference type="Proteomes" id="UP000747110">
    <property type="component" value="Unassembled WGS sequence"/>
</dbReference>
<organism evidence="2 3">
    <name type="scientific">Volvox reticuliferus</name>
    <dbReference type="NCBI Taxonomy" id="1737510"/>
    <lineage>
        <taxon>Eukaryota</taxon>
        <taxon>Viridiplantae</taxon>
        <taxon>Chlorophyta</taxon>
        <taxon>core chlorophytes</taxon>
        <taxon>Chlorophyceae</taxon>
        <taxon>CS clade</taxon>
        <taxon>Chlamydomonadales</taxon>
        <taxon>Volvocaceae</taxon>
        <taxon>Volvox</taxon>
    </lineage>
</organism>
<accession>A0A8J4FU57</accession>
<dbReference type="EMBL" id="BNCP01000057">
    <property type="protein sequence ID" value="GIL90460.1"/>
    <property type="molecule type" value="Genomic_DNA"/>
</dbReference>
<name>A0A8J4FU57_9CHLO</name>
<evidence type="ECO:0000256" key="1">
    <source>
        <dbReference type="SAM" id="MobiDB-lite"/>
    </source>
</evidence>
<evidence type="ECO:0000313" key="2">
    <source>
        <dbReference type="EMBL" id="GIL90460.1"/>
    </source>
</evidence>
<evidence type="ECO:0000313" key="3">
    <source>
        <dbReference type="Proteomes" id="UP000747110"/>
    </source>
</evidence>
<proteinExistence type="predicted"/>
<gene>
    <name evidence="2" type="ORF">Vretifemale_18114</name>
</gene>
<feature type="region of interest" description="Disordered" evidence="1">
    <location>
        <begin position="1"/>
        <end position="22"/>
    </location>
</feature>
<keyword evidence="3" id="KW-1185">Reference proteome</keyword>
<dbReference type="AlphaFoldDB" id="A0A8J4FU57"/>
<reference evidence="2" key="1">
    <citation type="journal article" date="2021" name="Proc. Natl. Acad. Sci. U.S.A.">
        <title>Three genomes in the algal genus Volvox reveal the fate of a haploid sex-determining region after a transition to homothallism.</title>
        <authorList>
            <person name="Yamamoto K."/>
            <person name="Hamaji T."/>
            <person name="Kawai-Toyooka H."/>
            <person name="Matsuzaki R."/>
            <person name="Takahashi F."/>
            <person name="Nishimura Y."/>
            <person name="Kawachi M."/>
            <person name="Noguchi H."/>
            <person name="Minakuchi Y."/>
            <person name="Umen J.G."/>
            <person name="Toyoda A."/>
            <person name="Nozaki H."/>
        </authorList>
    </citation>
    <scope>NUCLEOTIDE SEQUENCE</scope>
    <source>
        <strain evidence="2">NIES-3786</strain>
    </source>
</reference>